<dbReference type="AlphaFoldDB" id="A0A8S9ZB48"/>
<evidence type="ECO:0000313" key="2">
    <source>
        <dbReference type="Proteomes" id="UP000605970"/>
    </source>
</evidence>
<name>A0A8S9ZB48_9BILA</name>
<proteinExistence type="predicted"/>
<sequence length="79" mass="9432">MQTHWSVTMDSKECENQAKGLLCRFWINVNFVEETGRCCPRSVFRGFQKVCSMWEIRMWYKSDVKAKAIVAQIRKKRIL</sequence>
<comment type="caution">
    <text evidence="1">The sequence shown here is derived from an EMBL/GenBank/DDBJ whole genome shotgun (WGS) entry which is preliminary data.</text>
</comment>
<dbReference type="EMBL" id="JABEBT010000251">
    <property type="protein sequence ID" value="KAF7623411.1"/>
    <property type="molecule type" value="Genomic_DNA"/>
</dbReference>
<protein>
    <submittedName>
        <fullName evidence="1">Uncharacterized protein</fullName>
    </submittedName>
</protein>
<evidence type="ECO:0000313" key="1">
    <source>
        <dbReference type="EMBL" id="KAF7623411.1"/>
    </source>
</evidence>
<reference evidence="1" key="1">
    <citation type="journal article" date="2020" name="Ecol. Evol.">
        <title>Genome structure and content of the rice root-knot nematode (Meloidogyne graminicola).</title>
        <authorList>
            <person name="Phan N.T."/>
            <person name="Danchin E.G.J."/>
            <person name="Klopp C."/>
            <person name="Perfus-Barbeoch L."/>
            <person name="Kozlowski D.K."/>
            <person name="Koutsovoulos G.D."/>
            <person name="Lopez-Roques C."/>
            <person name="Bouchez O."/>
            <person name="Zahm M."/>
            <person name="Besnard G."/>
            <person name="Bellafiore S."/>
        </authorList>
    </citation>
    <scope>NUCLEOTIDE SEQUENCE</scope>
    <source>
        <strain evidence="1">VN-18</strain>
    </source>
</reference>
<gene>
    <name evidence="1" type="ORF">Mgra_00010258</name>
</gene>
<keyword evidence="2" id="KW-1185">Reference proteome</keyword>
<organism evidence="1 2">
    <name type="scientific">Meloidogyne graminicola</name>
    <dbReference type="NCBI Taxonomy" id="189291"/>
    <lineage>
        <taxon>Eukaryota</taxon>
        <taxon>Metazoa</taxon>
        <taxon>Ecdysozoa</taxon>
        <taxon>Nematoda</taxon>
        <taxon>Chromadorea</taxon>
        <taxon>Rhabditida</taxon>
        <taxon>Tylenchina</taxon>
        <taxon>Tylenchomorpha</taxon>
        <taxon>Tylenchoidea</taxon>
        <taxon>Meloidogynidae</taxon>
        <taxon>Meloidogyninae</taxon>
        <taxon>Meloidogyne</taxon>
    </lineage>
</organism>
<dbReference type="Proteomes" id="UP000605970">
    <property type="component" value="Unassembled WGS sequence"/>
</dbReference>
<accession>A0A8S9ZB48</accession>